<sequence>MWTCEKSIDIDATPERIWNLFRDVTGWPRWNNGIEQIEIHGPFADGTMFTMKIPDADSFTSVLLEVRENASFVDETIIDGTRVVVRHEISAMPSGNVRVTYGTEITGPNADEFGPVVTGDFEDVLKALKSLAEGEPS</sequence>
<dbReference type="Pfam" id="PF10604">
    <property type="entry name" value="Polyketide_cyc2"/>
    <property type="match status" value="1"/>
</dbReference>
<reference evidence="3 4" key="1">
    <citation type="submission" date="2015-11" db="EMBL/GenBank/DDBJ databases">
        <title>Expanding the genomic diversity of Burkholderia species for the development of highly accurate diagnostics.</title>
        <authorList>
            <person name="Sahl J."/>
            <person name="Keim P."/>
            <person name="Wagner D."/>
        </authorList>
    </citation>
    <scope>NUCLEOTIDE SEQUENCE [LARGE SCALE GENOMIC DNA]</scope>
    <source>
        <strain evidence="1 3">MSMB2058</strain>
        <strain evidence="2 4">MSMB782WGS</strain>
    </source>
</reference>
<gene>
    <name evidence="1" type="ORF">WJ53_24855</name>
    <name evidence="2" type="ORF">WM16_05420</name>
</gene>
<dbReference type="Proteomes" id="UP000065504">
    <property type="component" value="Unassembled WGS sequence"/>
</dbReference>
<dbReference type="CDD" id="cd08862">
    <property type="entry name" value="SRPBCC_Smu440-like"/>
    <property type="match status" value="1"/>
</dbReference>
<dbReference type="EMBL" id="LPLU01000044">
    <property type="protein sequence ID" value="KWK80357.1"/>
    <property type="molecule type" value="Genomic_DNA"/>
</dbReference>
<protein>
    <submittedName>
        <fullName evidence="2">Polyketide cyclase/dehydrase</fullName>
    </submittedName>
</protein>
<name>A0A104H1V3_9BURK</name>
<dbReference type="InterPro" id="IPR019587">
    <property type="entry name" value="Polyketide_cyclase/dehydratase"/>
</dbReference>
<evidence type="ECO:0000313" key="4">
    <source>
        <dbReference type="Proteomes" id="UP000065504"/>
    </source>
</evidence>
<dbReference type="SUPFAM" id="SSF55961">
    <property type="entry name" value="Bet v1-like"/>
    <property type="match status" value="1"/>
</dbReference>
<organism evidence="2 4">
    <name type="scientific">Burkholderia ubonensis</name>
    <dbReference type="NCBI Taxonomy" id="101571"/>
    <lineage>
        <taxon>Bacteria</taxon>
        <taxon>Pseudomonadati</taxon>
        <taxon>Pseudomonadota</taxon>
        <taxon>Betaproteobacteria</taxon>
        <taxon>Burkholderiales</taxon>
        <taxon>Burkholderiaceae</taxon>
        <taxon>Burkholderia</taxon>
        <taxon>Burkholderia cepacia complex</taxon>
    </lineage>
</organism>
<accession>A0A104H1V3</accession>
<evidence type="ECO:0000313" key="2">
    <source>
        <dbReference type="EMBL" id="KWK80357.1"/>
    </source>
</evidence>
<dbReference type="AlphaFoldDB" id="A0A104H1V3"/>
<dbReference type="EMBL" id="LOZE01000143">
    <property type="protein sequence ID" value="KVM19062.1"/>
    <property type="molecule type" value="Genomic_DNA"/>
</dbReference>
<dbReference type="Gene3D" id="3.30.530.20">
    <property type="match status" value="1"/>
</dbReference>
<evidence type="ECO:0000313" key="1">
    <source>
        <dbReference type="EMBL" id="KVM19062.1"/>
    </source>
</evidence>
<evidence type="ECO:0000313" key="3">
    <source>
        <dbReference type="Proteomes" id="UP000061665"/>
    </source>
</evidence>
<proteinExistence type="predicted"/>
<dbReference type="Proteomes" id="UP000061665">
    <property type="component" value="Unassembled WGS sequence"/>
</dbReference>
<dbReference type="RefSeq" id="WP_059726397.1">
    <property type="nucleotide sequence ID" value="NZ_LOYI01000102.1"/>
</dbReference>
<dbReference type="InterPro" id="IPR023393">
    <property type="entry name" value="START-like_dom_sf"/>
</dbReference>
<comment type="caution">
    <text evidence="2">The sequence shown here is derived from an EMBL/GenBank/DDBJ whole genome shotgun (WGS) entry which is preliminary data.</text>
</comment>